<dbReference type="Gene3D" id="3.30.200.60">
    <property type="entry name" value="Peptidase C65 Otubain, subdomain 1"/>
    <property type="match status" value="1"/>
</dbReference>
<dbReference type="OMA" id="WMKLNPH"/>
<dbReference type="InterPro" id="IPR042467">
    <property type="entry name" value="Peptidase_C65_otubain_sub2"/>
</dbReference>
<keyword evidence="5" id="KW-0378">Hydrolase</keyword>
<dbReference type="Gene3D" id="1.20.1300.20">
    <property type="entry name" value="Peptidase C65 Otubain, subdomain 2"/>
    <property type="match status" value="1"/>
</dbReference>
<evidence type="ECO:0000256" key="1">
    <source>
        <dbReference type="ARBA" id="ARBA00000707"/>
    </source>
</evidence>
<accession>A0A1Y2LLF7</accession>
<evidence type="ECO:0000256" key="5">
    <source>
        <dbReference type="ARBA" id="ARBA00022801"/>
    </source>
</evidence>
<dbReference type="InterPro" id="IPR042468">
    <property type="entry name" value="Peptidase_C65_otubain_sub1"/>
</dbReference>
<dbReference type="EMBL" id="KZ107857">
    <property type="protein sequence ID" value="OSS44439.1"/>
    <property type="molecule type" value="Genomic_DNA"/>
</dbReference>
<dbReference type="GO" id="GO:0006508">
    <property type="term" value="P:proteolysis"/>
    <property type="evidence" value="ECO:0007669"/>
    <property type="project" value="UniProtKB-KW"/>
</dbReference>
<dbReference type="Pfam" id="PF10275">
    <property type="entry name" value="Peptidase_C65"/>
    <property type="match status" value="1"/>
</dbReference>
<sequence length="576" mass="63095">MSRPSVMTGGFHPHSVGHGHGHGLGLGHVHHGGHYGVHAQSAYGSAAHSGLAFGRPLPIRAPVLPPAFNHQHTGQQQHQHQHQHQHGRTSTCSMADSAFMTAEEEHAYMQKLSSEYEPEATGPLVGERQSSAAITTQYANADPVYRIKTAALPAKYAYFRTCRGDGHCGWRAIAFTYFEALLRLGDGQRFADEEGRLTSMANLLDNIGYHRDIWIDFADEAYELLRKLGSSVDAMDGTGPDILLQAFNDQSTSMSIITYFKLLASAWVQNHADDYRHFVPMGDIKAYCGNNIEPAQCEADNIGVAALADALVKPAGFGLEVWYLDRSPGEEINRSYYAEPTLPGSPMLRLLYRPGHYDILYKAEDVPPPVHHQAVPPQAPLQVNFTNYADEFLPQASNFGDVMSMLPGMGRPSLGGWASLSYDCNPSPAPQTQATPISPFPSVSMPAPPITSSLDFVTPIPSSQAAQYSAPRHHSIQLDQPPITLPMHPATQPAPPVSIERTAPLAVESGGPFRPSMYQLEPGFGFSNQAQPFQTSIFRNSHFNTAHFMNPDFQPEEWCPDGEYATSNKGRHKHPS</sequence>
<keyword evidence="4" id="KW-0833">Ubl conjugation pathway</keyword>
<name>A0A1Y2LLF7_EPING</name>
<keyword evidence="3" id="KW-0645">Protease</keyword>
<evidence type="ECO:0000313" key="8">
    <source>
        <dbReference type="EMBL" id="OSS44439.1"/>
    </source>
</evidence>
<dbReference type="InterPro" id="IPR038765">
    <property type="entry name" value="Papain-like_cys_pep_sf"/>
</dbReference>
<dbReference type="InterPro" id="IPR019400">
    <property type="entry name" value="Peptidase_C65_otubain"/>
</dbReference>
<reference evidence="8 9" key="1">
    <citation type="journal article" date="2017" name="Genome Announc.">
        <title>Genome sequence of the saprophytic ascomycete Epicoccum nigrum ICMP 19927 strain isolated from New Zealand.</title>
        <authorList>
            <person name="Fokin M."/>
            <person name="Fleetwood D."/>
            <person name="Weir B.S."/>
            <person name="Villas-Boas S.G."/>
        </authorList>
    </citation>
    <scope>NUCLEOTIDE SEQUENCE [LARGE SCALE GENOMIC DNA]</scope>
    <source>
        <strain evidence="8 9">ICMP 19927</strain>
    </source>
</reference>
<dbReference type="SUPFAM" id="SSF54001">
    <property type="entry name" value="Cysteine proteinases"/>
    <property type="match status" value="1"/>
</dbReference>
<evidence type="ECO:0000256" key="4">
    <source>
        <dbReference type="ARBA" id="ARBA00022786"/>
    </source>
</evidence>
<dbReference type="GO" id="GO:0004843">
    <property type="term" value="F:cysteine-type deubiquitinase activity"/>
    <property type="evidence" value="ECO:0007669"/>
    <property type="project" value="UniProtKB-EC"/>
</dbReference>
<dbReference type="GO" id="GO:0071108">
    <property type="term" value="P:protein K48-linked deubiquitination"/>
    <property type="evidence" value="ECO:0007669"/>
    <property type="project" value="TreeGrafter"/>
</dbReference>
<evidence type="ECO:0000256" key="3">
    <source>
        <dbReference type="ARBA" id="ARBA00022670"/>
    </source>
</evidence>
<dbReference type="PANTHER" id="PTHR12931:SF15">
    <property type="entry name" value="UBIQUITIN THIOESTERASE OTUBAIN-LIKE"/>
    <property type="match status" value="1"/>
</dbReference>
<dbReference type="GO" id="GO:0005634">
    <property type="term" value="C:nucleus"/>
    <property type="evidence" value="ECO:0007669"/>
    <property type="project" value="TreeGrafter"/>
</dbReference>
<comment type="catalytic activity">
    <reaction evidence="1">
        <text>Thiol-dependent hydrolysis of ester, thioester, amide, peptide and isopeptide bonds formed by the C-terminal Gly of ubiquitin (a 76-residue protein attached to proteins as an intracellular targeting signal).</text>
        <dbReference type="EC" id="3.4.19.12"/>
    </reaction>
</comment>
<dbReference type="STRING" id="105696.A0A1Y2LLF7"/>
<keyword evidence="6" id="KW-0788">Thiol protease</keyword>
<proteinExistence type="predicted"/>
<dbReference type="EC" id="3.4.19.12" evidence="2"/>
<evidence type="ECO:0000313" key="9">
    <source>
        <dbReference type="Proteomes" id="UP000193240"/>
    </source>
</evidence>
<dbReference type="AlphaFoldDB" id="A0A1Y2LLF7"/>
<evidence type="ECO:0000256" key="2">
    <source>
        <dbReference type="ARBA" id="ARBA00012759"/>
    </source>
</evidence>
<dbReference type="PANTHER" id="PTHR12931">
    <property type="entry name" value="UBIQUITIN THIOLESTERASE PROTEIN OTUB"/>
    <property type="match status" value="1"/>
</dbReference>
<evidence type="ECO:0000256" key="7">
    <source>
        <dbReference type="SAM" id="MobiDB-lite"/>
    </source>
</evidence>
<dbReference type="InParanoid" id="A0A1Y2LLF7"/>
<organism evidence="8 9">
    <name type="scientific">Epicoccum nigrum</name>
    <name type="common">Soil fungus</name>
    <name type="synonym">Epicoccum purpurascens</name>
    <dbReference type="NCBI Taxonomy" id="105696"/>
    <lineage>
        <taxon>Eukaryota</taxon>
        <taxon>Fungi</taxon>
        <taxon>Dikarya</taxon>
        <taxon>Ascomycota</taxon>
        <taxon>Pezizomycotina</taxon>
        <taxon>Dothideomycetes</taxon>
        <taxon>Pleosporomycetidae</taxon>
        <taxon>Pleosporales</taxon>
        <taxon>Pleosporineae</taxon>
        <taxon>Didymellaceae</taxon>
        <taxon>Epicoccum</taxon>
    </lineage>
</organism>
<protein>
    <recommendedName>
        <fullName evidence="2">ubiquitinyl hydrolase 1</fullName>
        <ecNumber evidence="2">3.4.19.12</ecNumber>
    </recommendedName>
</protein>
<dbReference type="GO" id="GO:0043130">
    <property type="term" value="F:ubiquitin binding"/>
    <property type="evidence" value="ECO:0007669"/>
    <property type="project" value="TreeGrafter"/>
</dbReference>
<dbReference type="CDD" id="cd22749">
    <property type="entry name" value="Otubain_C65"/>
    <property type="match status" value="1"/>
</dbReference>
<keyword evidence="9" id="KW-1185">Reference proteome</keyword>
<evidence type="ECO:0000256" key="6">
    <source>
        <dbReference type="ARBA" id="ARBA00022807"/>
    </source>
</evidence>
<gene>
    <name evidence="8" type="ORF">B5807_10858</name>
</gene>
<dbReference type="Proteomes" id="UP000193240">
    <property type="component" value="Unassembled WGS sequence"/>
</dbReference>
<feature type="region of interest" description="Disordered" evidence="7">
    <location>
        <begin position="62"/>
        <end position="92"/>
    </location>
</feature>
<feature type="region of interest" description="Disordered" evidence="7">
    <location>
        <begin position="1"/>
        <end position="27"/>
    </location>
</feature>